<accession>A0A9X1X5S3</accession>
<dbReference type="RefSeq" id="WP_245128980.1">
    <property type="nucleotide sequence ID" value="NZ_JALJEJ010000002.1"/>
</dbReference>
<gene>
    <name evidence="1" type="ORF">MUY27_05480</name>
</gene>
<organism evidence="1 2">
    <name type="scientific">Mucilaginibacter straminoryzae</name>
    <dbReference type="NCBI Taxonomy" id="2932774"/>
    <lineage>
        <taxon>Bacteria</taxon>
        <taxon>Pseudomonadati</taxon>
        <taxon>Bacteroidota</taxon>
        <taxon>Sphingobacteriia</taxon>
        <taxon>Sphingobacteriales</taxon>
        <taxon>Sphingobacteriaceae</taxon>
        <taxon>Mucilaginibacter</taxon>
    </lineage>
</organism>
<evidence type="ECO:0000313" key="2">
    <source>
        <dbReference type="Proteomes" id="UP001139450"/>
    </source>
</evidence>
<reference evidence="1" key="1">
    <citation type="submission" date="2022-04" db="EMBL/GenBank/DDBJ databases">
        <title>Mucilaginibacter sp. RS28 isolated from freshwater.</title>
        <authorList>
            <person name="Ko S.-R."/>
        </authorList>
    </citation>
    <scope>NUCLEOTIDE SEQUENCE</scope>
    <source>
        <strain evidence="1">RS28</strain>
    </source>
</reference>
<sequence length="182" mass="19926">MKRPNYKKGLVAGIMFIALSSCKKDSTVDPDKLNITADNLTSCPLGSTCSYLFTESADLVDNDRSELKTGKYRLFWFKNEADGYTSTVFIKAPMKGTGFELKKADLLEGKVVVVRSCLACLFGPQAIVDGYVKGVNSTPGKPADQAKWLLEGQVVLQLQGGSNNQKYTINFKQVFSANFVSN</sequence>
<protein>
    <recommendedName>
        <fullName evidence="3">Lipoprotein</fullName>
    </recommendedName>
</protein>
<dbReference type="PROSITE" id="PS51257">
    <property type="entry name" value="PROKAR_LIPOPROTEIN"/>
    <property type="match status" value="1"/>
</dbReference>
<keyword evidence="2" id="KW-1185">Reference proteome</keyword>
<dbReference type="EMBL" id="JALJEJ010000002">
    <property type="protein sequence ID" value="MCJ8209149.1"/>
    <property type="molecule type" value="Genomic_DNA"/>
</dbReference>
<evidence type="ECO:0008006" key="3">
    <source>
        <dbReference type="Google" id="ProtNLM"/>
    </source>
</evidence>
<comment type="caution">
    <text evidence="1">The sequence shown here is derived from an EMBL/GenBank/DDBJ whole genome shotgun (WGS) entry which is preliminary data.</text>
</comment>
<dbReference type="AlphaFoldDB" id="A0A9X1X5S3"/>
<dbReference type="Proteomes" id="UP001139450">
    <property type="component" value="Unassembled WGS sequence"/>
</dbReference>
<name>A0A9X1X5S3_9SPHI</name>
<proteinExistence type="predicted"/>
<evidence type="ECO:0000313" key="1">
    <source>
        <dbReference type="EMBL" id="MCJ8209149.1"/>
    </source>
</evidence>